<feature type="compositionally biased region" description="Acidic residues" evidence="2">
    <location>
        <begin position="854"/>
        <end position="863"/>
    </location>
</feature>
<protein>
    <recommendedName>
        <fullName evidence="3">Nephrocystin 3-like N-terminal domain-containing protein</fullName>
    </recommendedName>
</protein>
<dbReference type="InterPro" id="IPR056884">
    <property type="entry name" value="NPHP3-like_N"/>
</dbReference>
<reference evidence="4" key="1">
    <citation type="journal article" date="2020" name="Stud. Mycol.">
        <title>101 Dothideomycetes genomes: a test case for predicting lifestyles and emergence of pathogens.</title>
        <authorList>
            <person name="Haridas S."/>
            <person name="Albert R."/>
            <person name="Binder M."/>
            <person name="Bloem J."/>
            <person name="Labutti K."/>
            <person name="Salamov A."/>
            <person name="Andreopoulos B."/>
            <person name="Baker S."/>
            <person name="Barry K."/>
            <person name="Bills G."/>
            <person name="Bluhm B."/>
            <person name="Cannon C."/>
            <person name="Castanera R."/>
            <person name="Culley D."/>
            <person name="Daum C."/>
            <person name="Ezra D."/>
            <person name="Gonzalez J."/>
            <person name="Henrissat B."/>
            <person name="Kuo A."/>
            <person name="Liang C."/>
            <person name="Lipzen A."/>
            <person name="Lutzoni F."/>
            <person name="Magnuson J."/>
            <person name="Mondo S."/>
            <person name="Nolan M."/>
            <person name="Ohm R."/>
            <person name="Pangilinan J."/>
            <person name="Park H.-J."/>
            <person name="Ramirez L."/>
            <person name="Alfaro M."/>
            <person name="Sun H."/>
            <person name="Tritt A."/>
            <person name="Yoshinaga Y."/>
            <person name="Zwiers L.-H."/>
            <person name="Turgeon B."/>
            <person name="Goodwin S."/>
            <person name="Spatafora J."/>
            <person name="Crous P."/>
            <person name="Grigoriev I."/>
        </authorList>
    </citation>
    <scope>NUCLEOTIDE SEQUENCE</scope>
    <source>
        <strain evidence="4">ATCC 36951</strain>
    </source>
</reference>
<organism evidence="4 5">
    <name type="scientific">Zasmidium cellare ATCC 36951</name>
    <dbReference type="NCBI Taxonomy" id="1080233"/>
    <lineage>
        <taxon>Eukaryota</taxon>
        <taxon>Fungi</taxon>
        <taxon>Dikarya</taxon>
        <taxon>Ascomycota</taxon>
        <taxon>Pezizomycotina</taxon>
        <taxon>Dothideomycetes</taxon>
        <taxon>Dothideomycetidae</taxon>
        <taxon>Mycosphaerellales</taxon>
        <taxon>Mycosphaerellaceae</taxon>
        <taxon>Zasmidium</taxon>
    </lineage>
</organism>
<keyword evidence="1" id="KW-0677">Repeat</keyword>
<feature type="region of interest" description="Disordered" evidence="2">
    <location>
        <begin position="891"/>
        <end position="941"/>
    </location>
</feature>
<dbReference type="Proteomes" id="UP000799537">
    <property type="component" value="Unassembled WGS sequence"/>
</dbReference>
<feature type="compositionally biased region" description="Acidic residues" evidence="2">
    <location>
        <begin position="919"/>
        <end position="937"/>
    </location>
</feature>
<keyword evidence="5" id="KW-1185">Reference proteome</keyword>
<feature type="domain" description="Nephrocystin 3-like N-terminal" evidence="3">
    <location>
        <begin position="104"/>
        <end position="246"/>
    </location>
</feature>
<name>A0A6A6CTF1_ZASCE</name>
<evidence type="ECO:0000256" key="1">
    <source>
        <dbReference type="ARBA" id="ARBA00022737"/>
    </source>
</evidence>
<dbReference type="Pfam" id="PF24883">
    <property type="entry name" value="NPHP3_N"/>
    <property type="match status" value="1"/>
</dbReference>
<dbReference type="Gene3D" id="3.40.50.300">
    <property type="entry name" value="P-loop containing nucleotide triphosphate hydrolases"/>
    <property type="match status" value="1"/>
</dbReference>
<dbReference type="GeneID" id="54565060"/>
<dbReference type="EMBL" id="ML993585">
    <property type="protein sequence ID" value="KAF2170335.1"/>
    <property type="molecule type" value="Genomic_DNA"/>
</dbReference>
<evidence type="ECO:0000259" key="3">
    <source>
        <dbReference type="Pfam" id="PF24883"/>
    </source>
</evidence>
<dbReference type="RefSeq" id="XP_033671224.1">
    <property type="nucleotide sequence ID" value="XM_033811788.1"/>
</dbReference>
<gene>
    <name evidence="4" type="ORF">M409DRAFT_51390</name>
</gene>
<evidence type="ECO:0000256" key="2">
    <source>
        <dbReference type="SAM" id="MobiDB-lite"/>
    </source>
</evidence>
<feature type="region of interest" description="Disordered" evidence="2">
    <location>
        <begin position="838"/>
        <end position="877"/>
    </location>
</feature>
<accession>A0A6A6CTF1</accession>
<sequence>MASSKPLIGRRQSTALNGDSALIQDEVSEWLQGPEQAPRTVYSGISATDAAFQHLGHVFGDVTYNQFNVHEVEQLRAHVRGNDDKSDGWDLREHDERISIRQDGTGLWFFEERVFHNWSGIACTNPALWVTASSGRGKSVLTSQVFEHVAKMASSPATVLIHLSYDTQRNRLQLLRSLALQLINYLSDHHGVPQEIISKRRRPLNLAKEFEDLVTELVAVCPLVFIFIDGLNEIDDYSRSVAATLRRGLQDFIAFLRNQTSIETGESKLRLWCSSQEDEWIKPCLRGAEHFRLPIDAIRKDVSHFLTSMLDGALWKAHDREKCDIPIEAEERLHSTAADNFRWAAAMQRSLIDCAQDHDVLDMIAKGLPVDLNKIYQRELERLQLRDKNEASEDPDGVGHCLSTHILSVLTFSKRALKLCEVQELVTLVSPKFAKRGQRSLDSKRGLIRLEWIQRRSGLFIKYVDAPNQDIGEGYLRLDHGSVYNFLTGSWCDSSTGQSSPCPDRSIRPDVLAFGCLQYLTQGRYALPLRKLSALEFEASSGPEPRDVRQHRFLQYAAKYWYRHVDEVEPLPEKLREQVIDFISSPHFVTTLQVQSLDVGWAYYDFRAEWGQFLQHGITTQFNGEIDRCFWGALDDRNVLRNNRTIERYRSYRLGCEGGESIAQGPCAYETVNESGDKISVWRTCRDLSSSTMTMIREAWHVDGVTPPSRYICEQLIFDSDEVNWNAYDPCKSRIFDLIPQDESQHRPSPIEVIKPNYMIRIGAREFVKYRDVWKPRSTDRETTLTFWDSTHLRNDYLVRTRRRKVLYPFEKRRSREASPAPSSVSAASSDMAPSAEYFYSGTSDEHSTTMSWYDDESVDEPDNVSAGIPDEDRGGASRYVLDENLDSKSIHLCNDSPREPIALSTADTTSHERSDEAGGSDEADEIEESSESDDDVERVPYQPRITSSGKYVVSCDECGADPVFRYYRCRRCRPGDSYDICTSCFSQHKWCDDSSHQLCGYDSSRGRQIVRTGLHSVDWSLPNTYVKVRRLDGHQEEPVFQFRSPNAAQLYESGPAVHPLEPLLVYALDGQKLLFANMEQNRFFIQDVPLPPSSSAISVQMHFSVDQKYLHVARFFAEESVNTNYVEVFCEIFAFRLADGNATSGKPTFCPGSCVSLDARRQKLVSLLPFTITWTTDNAYVTLSSDKLRVYRFKLQSEGSEDVTGDVCMPVEDIFLPRSCCQRSVRFFPPRSPDSDSTLVLGCRQDETFDFPVVVYIRKEDLGDWIPADEALRSYASAKKATLRDDPLYEDFDEDSDCDTFLYQTEGERMY</sequence>
<dbReference type="PANTHER" id="PTHR10039">
    <property type="entry name" value="AMELOGENIN"/>
    <property type="match status" value="1"/>
</dbReference>
<proteinExistence type="predicted"/>
<evidence type="ECO:0000313" key="5">
    <source>
        <dbReference type="Proteomes" id="UP000799537"/>
    </source>
</evidence>
<dbReference type="InterPro" id="IPR027417">
    <property type="entry name" value="P-loop_NTPase"/>
</dbReference>
<dbReference type="PANTHER" id="PTHR10039:SF14">
    <property type="entry name" value="NACHT DOMAIN-CONTAINING PROTEIN"/>
    <property type="match status" value="1"/>
</dbReference>
<dbReference type="OrthoDB" id="21416at2759"/>
<evidence type="ECO:0000313" key="4">
    <source>
        <dbReference type="EMBL" id="KAF2170335.1"/>
    </source>
</evidence>